<evidence type="ECO:0000313" key="3">
    <source>
        <dbReference type="Proteomes" id="UP001501752"/>
    </source>
</evidence>
<comment type="caution">
    <text evidence="2">The sequence shown here is derived from an EMBL/GenBank/DDBJ whole genome shotgun (WGS) entry which is preliminary data.</text>
</comment>
<dbReference type="Gene3D" id="3.40.50.620">
    <property type="entry name" value="HUPs"/>
    <property type="match status" value="1"/>
</dbReference>
<evidence type="ECO:0000259" key="1">
    <source>
        <dbReference type="Pfam" id="PF13521"/>
    </source>
</evidence>
<dbReference type="SUPFAM" id="SSF52540">
    <property type="entry name" value="P-loop containing nucleoside triphosphate hydrolases"/>
    <property type="match status" value="1"/>
</dbReference>
<dbReference type="RefSeq" id="WP_345699033.1">
    <property type="nucleotide sequence ID" value="NZ_BAABIS010000001.1"/>
</dbReference>
<dbReference type="EMBL" id="BAABIS010000001">
    <property type="protein sequence ID" value="GAA4864963.1"/>
    <property type="molecule type" value="Genomic_DNA"/>
</dbReference>
<dbReference type="Gene3D" id="3.40.50.300">
    <property type="entry name" value="P-loop containing nucleotide triphosphate hydrolases"/>
    <property type="match status" value="1"/>
</dbReference>
<keyword evidence="2" id="KW-0548">Nucleotidyltransferase</keyword>
<gene>
    <name evidence="2" type="ORF">GCM10023235_49120</name>
</gene>
<dbReference type="PANTHER" id="PTHR37512:SF1">
    <property type="entry name" value="NADR_TTD14 AAA DOMAIN-CONTAINING PROTEIN"/>
    <property type="match status" value="1"/>
</dbReference>
<feature type="domain" description="NadR/Ttd14 AAA" evidence="1">
    <location>
        <begin position="166"/>
        <end position="348"/>
    </location>
</feature>
<dbReference type="NCBIfam" id="TIGR00125">
    <property type="entry name" value="cyt_tran_rel"/>
    <property type="match status" value="1"/>
</dbReference>
<dbReference type="PANTHER" id="PTHR37512">
    <property type="entry name" value="TRIFUNCTIONAL NAD BIOSYNTHESIS/REGULATOR PROTEIN NADR"/>
    <property type="match status" value="1"/>
</dbReference>
<dbReference type="InterPro" id="IPR052735">
    <property type="entry name" value="NAD_biosynth-regulator"/>
</dbReference>
<sequence>MSRFGHGLVIGKFYPPHAGHHFLIRSAADACERVTVVVMAADVESIPLAARLAWIREAWAAEPRVRVVGTVDNLEVDYDSEEVWAGHVALMRDAVRAAGPAGEPPVDAVFSSEPYGVELARRFGAAPVVLDRPRDTFPVSGTKVRADPVAHWADLEPPVRAWLTRRVVVLGAESTGTTTLSRDLAEALRARGGPHGPTGWVPEYGRELTVAKLAVARALAPADGPGPTVFDLEWGDPDFALVARRQTEAEERAARSGGPVLVCDTDALATTVWQERYVGAVTPEVRELAAAMPARALYLLTSEVGVAFEDDGLRDGEHLRAWMNGRFREVLAAQPVPWIEVTGSREERLATALAAVDRLLAEGPGLADPLG</sequence>
<keyword evidence="3" id="KW-1185">Reference proteome</keyword>
<organism evidence="2 3">
    <name type="scientific">Kitasatospora terrestris</name>
    <dbReference type="NCBI Taxonomy" id="258051"/>
    <lineage>
        <taxon>Bacteria</taxon>
        <taxon>Bacillati</taxon>
        <taxon>Actinomycetota</taxon>
        <taxon>Actinomycetes</taxon>
        <taxon>Kitasatosporales</taxon>
        <taxon>Streptomycetaceae</taxon>
        <taxon>Kitasatospora</taxon>
    </lineage>
</organism>
<dbReference type="GO" id="GO:0016779">
    <property type="term" value="F:nucleotidyltransferase activity"/>
    <property type="evidence" value="ECO:0007669"/>
    <property type="project" value="UniProtKB-KW"/>
</dbReference>
<reference evidence="3" key="1">
    <citation type="journal article" date="2019" name="Int. J. Syst. Evol. Microbiol.">
        <title>The Global Catalogue of Microorganisms (GCM) 10K type strain sequencing project: providing services to taxonomists for standard genome sequencing and annotation.</title>
        <authorList>
            <consortium name="The Broad Institute Genomics Platform"/>
            <consortium name="The Broad Institute Genome Sequencing Center for Infectious Disease"/>
            <person name="Wu L."/>
            <person name="Ma J."/>
        </authorList>
    </citation>
    <scope>NUCLEOTIDE SEQUENCE [LARGE SCALE GENOMIC DNA]</scope>
    <source>
        <strain evidence="3">JCM 13006</strain>
    </source>
</reference>
<keyword evidence="2" id="KW-0808">Transferase</keyword>
<dbReference type="InterPro" id="IPR027417">
    <property type="entry name" value="P-loop_NTPase"/>
</dbReference>
<dbReference type="SUPFAM" id="SSF52374">
    <property type="entry name" value="Nucleotidylyl transferase"/>
    <property type="match status" value="1"/>
</dbReference>
<dbReference type="InterPro" id="IPR038727">
    <property type="entry name" value="NadR/Ttd14_AAA_dom"/>
</dbReference>
<protein>
    <submittedName>
        <fullName evidence="2">Nicotinamide-nucleotide adenylyltransferase</fullName>
    </submittedName>
</protein>
<dbReference type="Pfam" id="PF13521">
    <property type="entry name" value="AAA_28"/>
    <property type="match status" value="1"/>
</dbReference>
<accession>A0ABP9E3N1</accession>
<evidence type="ECO:0000313" key="2">
    <source>
        <dbReference type="EMBL" id="GAA4864963.1"/>
    </source>
</evidence>
<dbReference type="InterPro" id="IPR004821">
    <property type="entry name" value="Cyt_trans-like"/>
</dbReference>
<proteinExistence type="predicted"/>
<dbReference type="InterPro" id="IPR014729">
    <property type="entry name" value="Rossmann-like_a/b/a_fold"/>
</dbReference>
<dbReference type="Proteomes" id="UP001501752">
    <property type="component" value="Unassembled WGS sequence"/>
</dbReference>
<name>A0ABP9E3N1_9ACTN</name>